<protein>
    <submittedName>
        <fullName evidence="1">Uncharacterized protein</fullName>
    </submittedName>
</protein>
<keyword evidence="2" id="KW-1185">Reference proteome</keyword>
<evidence type="ECO:0000313" key="1">
    <source>
        <dbReference type="EMBL" id="RNA10058.1"/>
    </source>
</evidence>
<organism evidence="1 2">
    <name type="scientific">Brachionus plicatilis</name>
    <name type="common">Marine rotifer</name>
    <name type="synonym">Brachionus muelleri</name>
    <dbReference type="NCBI Taxonomy" id="10195"/>
    <lineage>
        <taxon>Eukaryota</taxon>
        <taxon>Metazoa</taxon>
        <taxon>Spiralia</taxon>
        <taxon>Gnathifera</taxon>
        <taxon>Rotifera</taxon>
        <taxon>Eurotatoria</taxon>
        <taxon>Monogononta</taxon>
        <taxon>Pseudotrocha</taxon>
        <taxon>Ploima</taxon>
        <taxon>Brachionidae</taxon>
        <taxon>Brachionus</taxon>
    </lineage>
</organism>
<reference evidence="1 2" key="1">
    <citation type="journal article" date="2018" name="Sci. Rep.">
        <title>Genomic signatures of local adaptation to the degree of environmental predictability in rotifers.</title>
        <authorList>
            <person name="Franch-Gras L."/>
            <person name="Hahn C."/>
            <person name="Garcia-Roger E.M."/>
            <person name="Carmona M.J."/>
            <person name="Serra M."/>
            <person name="Gomez A."/>
        </authorList>
    </citation>
    <scope>NUCLEOTIDE SEQUENCE [LARGE SCALE GENOMIC DNA]</scope>
    <source>
        <strain evidence="1">HYR1</strain>
    </source>
</reference>
<gene>
    <name evidence="1" type="ORF">BpHYR1_027150</name>
</gene>
<accession>A0A3M7QGI3</accession>
<dbReference type="AlphaFoldDB" id="A0A3M7QGI3"/>
<dbReference type="EMBL" id="REGN01006309">
    <property type="protein sequence ID" value="RNA10058.1"/>
    <property type="molecule type" value="Genomic_DNA"/>
</dbReference>
<dbReference type="Proteomes" id="UP000276133">
    <property type="component" value="Unassembled WGS sequence"/>
</dbReference>
<sequence length="117" mass="13563">MHPHIPEELPQPCRVGTTNLVSKTLDFLLNTSKLDSSLKTIIPQRSILQFNLSLHHCNFLILSNAVSNDFLRASEANFLLLIRLMMCVQTCLQKFVKSNYHVFYNNLKGRYFYDSNK</sequence>
<name>A0A3M7QGI3_BRAPC</name>
<evidence type="ECO:0000313" key="2">
    <source>
        <dbReference type="Proteomes" id="UP000276133"/>
    </source>
</evidence>
<comment type="caution">
    <text evidence="1">The sequence shown here is derived from an EMBL/GenBank/DDBJ whole genome shotgun (WGS) entry which is preliminary data.</text>
</comment>
<proteinExistence type="predicted"/>